<dbReference type="PATRIC" id="fig|1618426.3.peg.1179"/>
<evidence type="ECO:0000313" key="3">
    <source>
        <dbReference type="EMBL" id="KKQ07327.1"/>
    </source>
</evidence>
<dbReference type="InterPro" id="IPR018649">
    <property type="entry name" value="SHOCT"/>
</dbReference>
<reference evidence="3 4" key="1">
    <citation type="journal article" date="2015" name="Nature">
        <title>rRNA introns, odd ribosomes, and small enigmatic genomes across a large radiation of phyla.</title>
        <authorList>
            <person name="Brown C.T."/>
            <person name="Hug L.A."/>
            <person name="Thomas B.C."/>
            <person name="Sharon I."/>
            <person name="Castelle C.J."/>
            <person name="Singh A."/>
            <person name="Wilkins M.J."/>
            <person name="Williams K.H."/>
            <person name="Banfield J.F."/>
        </authorList>
    </citation>
    <scope>NUCLEOTIDE SEQUENCE [LARGE SCALE GENOMIC DNA]</scope>
</reference>
<dbReference type="Pfam" id="PF09851">
    <property type="entry name" value="SHOCT"/>
    <property type="match status" value="1"/>
</dbReference>
<keyword evidence="1" id="KW-1133">Transmembrane helix</keyword>
<evidence type="ECO:0000313" key="4">
    <source>
        <dbReference type="Proteomes" id="UP000034492"/>
    </source>
</evidence>
<dbReference type="AlphaFoldDB" id="A0A0G0EPA4"/>
<keyword evidence="1" id="KW-0812">Transmembrane</keyword>
<dbReference type="EMBL" id="LBSA01000049">
    <property type="protein sequence ID" value="KKQ07327.1"/>
    <property type="molecule type" value="Genomic_DNA"/>
</dbReference>
<dbReference type="Proteomes" id="UP000034492">
    <property type="component" value="Unassembled WGS sequence"/>
</dbReference>
<accession>A0A0G0EPA4</accession>
<gene>
    <name evidence="3" type="ORF">US19_C0049G0002</name>
</gene>
<feature type="transmembrane region" description="Helical" evidence="1">
    <location>
        <begin position="20"/>
        <end position="42"/>
    </location>
</feature>
<comment type="caution">
    <text evidence="3">The sequence shown here is derived from an EMBL/GenBank/DDBJ whole genome shotgun (WGS) entry which is preliminary data.</text>
</comment>
<keyword evidence="1" id="KW-0472">Membrane</keyword>
<name>A0A0G0EPA4_9BACT</name>
<feature type="domain" description="SHOCT" evidence="2">
    <location>
        <begin position="58"/>
        <end position="83"/>
    </location>
</feature>
<sequence length="84" mass="9737">MMYGLYNGYDGWGIGNMMGFFSGGIMMVVFWVLLIAFIVWMIREISGKNSHSRSDSNALEILKERYAKGEIDKREFEEKKKDIS</sequence>
<evidence type="ECO:0000256" key="1">
    <source>
        <dbReference type="SAM" id="Phobius"/>
    </source>
</evidence>
<organism evidence="3 4">
    <name type="scientific">Candidatus Daviesbacteria bacterium GW2011_GWB1_36_5</name>
    <dbReference type="NCBI Taxonomy" id="1618426"/>
    <lineage>
        <taxon>Bacteria</taxon>
        <taxon>Candidatus Daviesiibacteriota</taxon>
    </lineage>
</organism>
<evidence type="ECO:0000259" key="2">
    <source>
        <dbReference type="Pfam" id="PF09851"/>
    </source>
</evidence>
<proteinExistence type="predicted"/>
<protein>
    <recommendedName>
        <fullName evidence="2">SHOCT domain-containing protein</fullName>
    </recommendedName>
</protein>